<sequence length="112" mass="12039">MPPWRPQQAASGVVVVCYDGAAHLTLWQSSTLQPGMSTATVAPLLAIKEIRTLGSNYRQRYAPALAHPQPAGQSGHRLGGKDRTSTMHQIDDSSTRNRLPLSLDTSNTSSVT</sequence>
<evidence type="ECO:0000313" key="3">
    <source>
        <dbReference type="WBParaSite" id="PSAMB.scaffold584size46490.g7249.t1"/>
    </source>
</evidence>
<keyword evidence="2" id="KW-1185">Reference proteome</keyword>
<feature type="compositionally biased region" description="Basic and acidic residues" evidence="1">
    <location>
        <begin position="79"/>
        <end position="95"/>
    </location>
</feature>
<reference evidence="3" key="1">
    <citation type="submission" date="2022-11" db="UniProtKB">
        <authorList>
            <consortium name="WormBaseParasite"/>
        </authorList>
    </citation>
    <scope>IDENTIFICATION</scope>
</reference>
<feature type="region of interest" description="Disordered" evidence="1">
    <location>
        <begin position="61"/>
        <end position="112"/>
    </location>
</feature>
<evidence type="ECO:0000256" key="1">
    <source>
        <dbReference type="SAM" id="MobiDB-lite"/>
    </source>
</evidence>
<dbReference type="Proteomes" id="UP000887566">
    <property type="component" value="Unplaced"/>
</dbReference>
<protein>
    <submittedName>
        <fullName evidence="3">Uncharacterized protein</fullName>
    </submittedName>
</protein>
<accession>A0A914WZD5</accession>
<dbReference type="AlphaFoldDB" id="A0A914WZD5"/>
<proteinExistence type="predicted"/>
<organism evidence="2 3">
    <name type="scientific">Plectus sambesii</name>
    <dbReference type="NCBI Taxonomy" id="2011161"/>
    <lineage>
        <taxon>Eukaryota</taxon>
        <taxon>Metazoa</taxon>
        <taxon>Ecdysozoa</taxon>
        <taxon>Nematoda</taxon>
        <taxon>Chromadorea</taxon>
        <taxon>Plectida</taxon>
        <taxon>Plectina</taxon>
        <taxon>Plectoidea</taxon>
        <taxon>Plectidae</taxon>
        <taxon>Plectus</taxon>
    </lineage>
</organism>
<dbReference type="WBParaSite" id="PSAMB.scaffold584size46490.g7249.t1">
    <property type="protein sequence ID" value="PSAMB.scaffold584size46490.g7249.t1"/>
    <property type="gene ID" value="PSAMB.scaffold584size46490.g7249"/>
</dbReference>
<name>A0A914WZD5_9BILA</name>
<evidence type="ECO:0000313" key="2">
    <source>
        <dbReference type="Proteomes" id="UP000887566"/>
    </source>
</evidence>
<feature type="compositionally biased region" description="Polar residues" evidence="1">
    <location>
        <begin position="103"/>
        <end position="112"/>
    </location>
</feature>